<gene>
    <name evidence="1" type="ORF">F6W21_27015</name>
</gene>
<dbReference type="AlphaFoldDB" id="A0AAD3URA3"/>
<reference evidence="1" key="1">
    <citation type="journal article" date="2018" name="Genome Biol.">
        <title>SKESA: strategic k-mer extension for scrupulous assemblies.</title>
        <authorList>
            <person name="Souvorov A."/>
            <person name="Agarwala R."/>
            <person name="Lipman D.J."/>
        </authorList>
    </citation>
    <scope>NUCLEOTIDE SEQUENCE</scope>
    <source>
        <strain evidence="1">AUSMDU00005748</strain>
    </source>
</reference>
<comment type="caution">
    <text evidence="1">The sequence shown here is derived from an EMBL/GenBank/DDBJ whole genome shotgun (WGS) entry which is preliminary data.</text>
</comment>
<evidence type="ECO:0000313" key="2">
    <source>
        <dbReference type="Proteomes" id="UP000868497"/>
    </source>
</evidence>
<organism evidence="1 2">
    <name type="scientific">Klebsiella oxytoca</name>
    <dbReference type="NCBI Taxonomy" id="571"/>
    <lineage>
        <taxon>Bacteria</taxon>
        <taxon>Pseudomonadati</taxon>
        <taxon>Pseudomonadota</taxon>
        <taxon>Gammaproteobacteria</taxon>
        <taxon>Enterobacterales</taxon>
        <taxon>Enterobacteriaceae</taxon>
        <taxon>Klebsiella/Raoultella group</taxon>
        <taxon>Klebsiella</taxon>
    </lineage>
</organism>
<evidence type="ECO:0000313" key="1">
    <source>
        <dbReference type="EMBL" id="HAU4359979.1"/>
    </source>
</evidence>
<protein>
    <submittedName>
        <fullName evidence="1">ASCH domain-containing protein</fullName>
    </submittedName>
</protein>
<dbReference type="EMBL" id="DACXIC010000059">
    <property type="protein sequence ID" value="HAU4359979.1"/>
    <property type="molecule type" value="Genomic_DNA"/>
</dbReference>
<name>A0AAD3URA3_KLEOX</name>
<dbReference type="RefSeq" id="WP_202860948.1">
    <property type="nucleotide sequence ID" value="NZ_CP089411.1"/>
</dbReference>
<reference evidence="1" key="2">
    <citation type="submission" date="2019-09" db="EMBL/GenBank/DDBJ databases">
        <authorList>
            <consortium name="NCBI Pathogen Detection Project"/>
        </authorList>
    </citation>
    <scope>NUCLEOTIDE SEQUENCE</scope>
    <source>
        <strain evidence="1">AUSMDU00005748</strain>
    </source>
</reference>
<accession>A0AAD3URA3</accession>
<dbReference type="Proteomes" id="UP000868497">
    <property type="component" value="Unassembled WGS sequence"/>
</dbReference>
<proteinExistence type="predicted"/>
<sequence>MANLQLAVNGEYFDAMKQGEKTEEYRLVNSYWCRRILARKYDRLIITRGYPRADDHDRRIDIPYDGFEIKTITHKHFGDQPVKVFAIKVNIEGANQ</sequence>